<feature type="compositionally biased region" description="Polar residues" evidence="1">
    <location>
        <begin position="558"/>
        <end position="570"/>
    </location>
</feature>
<feature type="region of interest" description="Disordered" evidence="1">
    <location>
        <begin position="791"/>
        <end position="838"/>
    </location>
</feature>
<name>A0A8X8WJJ4_SALSN</name>
<dbReference type="PANTHER" id="PTHR31267:SF2">
    <property type="entry name" value="EXPRESSED PROTEIN"/>
    <property type="match status" value="1"/>
</dbReference>
<reference evidence="2" key="2">
    <citation type="submission" date="2020-08" db="EMBL/GenBank/DDBJ databases">
        <title>Plant Genome Project.</title>
        <authorList>
            <person name="Zhang R.-G."/>
        </authorList>
    </citation>
    <scope>NUCLEOTIDE SEQUENCE</scope>
    <source>
        <strain evidence="2">Huo1</strain>
        <tissue evidence="2">Leaf</tissue>
    </source>
</reference>
<feature type="compositionally biased region" description="Polar residues" evidence="1">
    <location>
        <begin position="667"/>
        <end position="686"/>
    </location>
</feature>
<feature type="region of interest" description="Disordered" evidence="1">
    <location>
        <begin position="296"/>
        <end position="328"/>
    </location>
</feature>
<sequence>MLQRQIMLKQLQELQRRQQLQELGDANNHVYVDQLMASRQPSAAQLSPTANRGSIRDLQMLMFDNTKMAQQGESSIFQGFPSGLVLSQGLSPPQFDMSIYGDPGQNPNRNLNQYPYPQDPCNISANLSTNSNNSLLGMSPVHQGSFSDDQSIVSDGSLLSSQVFDDKNLYGQVPFHSSDSNHLPMNYSAQGITAQRSTSMGRLEVEDTGWPGYSPGEVSKIDTSEASATLDPLERKILYSSDDRGWSSSFDTRAKNGNGDFDCTVENPSFADTLLSIQIGHWSALMQSAVTETSSSDTVVQEEWSELSFQNPEPSSDNQPSNLSNGENLQDNWVHRNLQNVSSPSSEPEQLFARPDMKCSFPGFQHSGKQFCKQKDEFQCESSHISGQCSTGYNSQLKHPIGRNQPVQTSLHSENTRTAQYRENPKTDFDLMQVMNCKTPYGIQILSLEVFKRPLVRLFGDLNQPNFHWYPVESEKMGPGLGASDLYCQNVAAQSNIPNSQELGLRPGPADSSTPQSVILHLSTFYLQGNINARYLPNSYEKDYIRNQNPTPSLPSYMLQSRTNASSPGPRSSLMENVAAAQPCGTSVSSQRVGFPTGLLPLRTAVTTQQDTTSPRANKFSSSLFRTPGSASSSLETTSWAPEQSSLDWSKHKYKIGCDEQKQTNFLPESSTKIHSSNTDSQQSLRKYSEVDVVASGSYMRHASPHPSYQVEQKDIESAIFSATDCRASGHPLHKNFSMLHQYNRPGDGQTDSGKRFPFNHQTEIADSREVLFRGQSFAIKDKAGAFLPGNVKGNFTEESNDQPAKASSTDSLRSSQQMESLRWNESQSHSIDKEASNLANQSQISLQMAPSWFKHNGNKNFEAIPTYNQKSVTAAMQPFSGICIGNLPESRLNMQVDSVNGSHESGTWPSSAATLIASKHLSSPSMLPSDVSYQHLSVSKLGKRKIVAFDLEPWHKEVHSEAPRPQNIRHIFCISKSLLFWLSDFPSAKSYLIGSMAEFEWAQALNRRQEEAKNEAEIVNVHPVVQAKRRLTFTTQLVQQIFRPPVEGILSGDASSNCDYLAYSAARTTLGNACNLNSKMPVDSIDVSPGKLNTLKRTNPSGFSKTIECLITQAEKLEGDLSRLDRSLSVVDIKVESQELEKFSTLNRFAKFHCKAHADPASSSGLSTVQKTTPQTYVRASPMPVVIPEDGECISL</sequence>
<feature type="compositionally biased region" description="Polar residues" evidence="1">
    <location>
        <begin position="802"/>
        <end position="830"/>
    </location>
</feature>
<feature type="region of interest" description="Disordered" evidence="1">
    <location>
        <begin position="608"/>
        <end position="642"/>
    </location>
</feature>
<gene>
    <name evidence="2" type="ORF">SASPL_142251</name>
</gene>
<reference evidence="2" key="1">
    <citation type="submission" date="2018-01" db="EMBL/GenBank/DDBJ databases">
        <authorList>
            <person name="Mao J.F."/>
        </authorList>
    </citation>
    <scope>NUCLEOTIDE SEQUENCE</scope>
    <source>
        <strain evidence="2">Huo1</strain>
        <tissue evidence="2">Leaf</tissue>
    </source>
</reference>
<dbReference type="AlphaFoldDB" id="A0A8X8WJJ4"/>
<feature type="compositionally biased region" description="Polar residues" evidence="1">
    <location>
        <begin position="307"/>
        <end position="328"/>
    </location>
</feature>
<evidence type="ECO:0000256" key="1">
    <source>
        <dbReference type="SAM" id="MobiDB-lite"/>
    </source>
</evidence>
<organism evidence="2">
    <name type="scientific">Salvia splendens</name>
    <name type="common">Scarlet sage</name>
    <dbReference type="NCBI Taxonomy" id="180675"/>
    <lineage>
        <taxon>Eukaryota</taxon>
        <taxon>Viridiplantae</taxon>
        <taxon>Streptophyta</taxon>
        <taxon>Embryophyta</taxon>
        <taxon>Tracheophyta</taxon>
        <taxon>Spermatophyta</taxon>
        <taxon>Magnoliopsida</taxon>
        <taxon>eudicotyledons</taxon>
        <taxon>Gunneridae</taxon>
        <taxon>Pentapetalae</taxon>
        <taxon>asterids</taxon>
        <taxon>lamiids</taxon>
        <taxon>Lamiales</taxon>
        <taxon>Lamiaceae</taxon>
        <taxon>Nepetoideae</taxon>
        <taxon>Mentheae</taxon>
        <taxon>Salviinae</taxon>
        <taxon>Salvia</taxon>
        <taxon>Salvia subgen. Calosphace</taxon>
        <taxon>core Calosphace</taxon>
    </lineage>
</organism>
<keyword evidence="3" id="KW-1185">Reference proteome</keyword>
<evidence type="ECO:0000313" key="3">
    <source>
        <dbReference type="Proteomes" id="UP000298416"/>
    </source>
</evidence>
<dbReference type="EMBL" id="PNBA02000016">
    <property type="protein sequence ID" value="KAG6396112.1"/>
    <property type="molecule type" value="Genomic_DNA"/>
</dbReference>
<dbReference type="PANTHER" id="PTHR31267">
    <property type="entry name" value="DENTIN SIALOPHOSPHOPROTEIN-LIKE PROTEIN"/>
    <property type="match status" value="1"/>
</dbReference>
<proteinExistence type="predicted"/>
<accession>A0A8X8WJJ4</accession>
<evidence type="ECO:0000313" key="2">
    <source>
        <dbReference type="EMBL" id="KAG6396112.1"/>
    </source>
</evidence>
<feature type="region of interest" description="Disordered" evidence="1">
    <location>
        <begin position="549"/>
        <end position="572"/>
    </location>
</feature>
<dbReference type="Proteomes" id="UP000298416">
    <property type="component" value="Unassembled WGS sequence"/>
</dbReference>
<comment type="caution">
    <text evidence="2">The sequence shown here is derived from an EMBL/GenBank/DDBJ whole genome shotgun (WGS) entry which is preliminary data.</text>
</comment>
<feature type="region of interest" description="Disordered" evidence="1">
    <location>
        <begin position="667"/>
        <end position="687"/>
    </location>
</feature>
<protein>
    <submittedName>
        <fullName evidence="2">Uncharacterized protein</fullName>
    </submittedName>
</protein>